<dbReference type="AlphaFoldDB" id="A0A8X6PAK6"/>
<name>A0A8X6PAK6_NEPPI</name>
<accession>A0A8X6PAK6</accession>
<dbReference type="EMBL" id="BMAW01125384">
    <property type="protein sequence ID" value="GFU12101.1"/>
    <property type="molecule type" value="Genomic_DNA"/>
</dbReference>
<evidence type="ECO:0000313" key="3">
    <source>
        <dbReference type="EMBL" id="GFU12101.1"/>
    </source>
</evidence>
<evidence type="ECO:0000313" key="4">
    <source>
        <dbReference type="Proteomes" id="UP000887013"/>
    </source>
</evidence>
<keyword evidence="4" id="KW-1185">Reference proteome</keyword>
<dbReference type="EMBL" id="BMAW01014497">
    <property type="protein sequence ID" value="GFT39136.1"/>
    <property type="molecule type" value="Genomic_DNA"/>
</dbReference>
<evidence type="ECO:0000313" key="1">
    <source>
        <dbReference type="EMBL" id="GFT39136.1"/>
    </source>
</evidence>
<organism evidence="2 4">
    <name type="scientific">Nephila pilipes</name>
    <name type="common">Giant wood spider</name>
    <name type="synonym">Nephila maculata</name>
    <dbReference type="NCBI Taxonomy" id="299642"/>
    <lineage>
        <taxon>Eukaryota</taxon>
        <taxon>Metazoa</taxon>
        <taxon>Ecdysozoa</taxon>
        <taxon>Arthropoda</taxon>
        <taxon>Chelicerata</taxon>
        <taxon>Arachnida</taxon>
        <taxon>Araneae</taxon>
        <taxon>Araneomorphae</taxon>
        <taxon>Entelegynae</taxon>
        <taxon>Araneoidea</taxon>
        <taxon>Nephilidae</taxon>
        <taxon>Nephila</taxon>
    </lineage>
</organism>
<reference evidence="2" key="1">
    <citation type="submission" date="2020-08" db="EMBL/GenBank/DDBJ databases">
        <title>Multicomponent nature underlies the extraordinary mechanical properties of spider dragline silk.</title>
        <authorList>
            <person name="Kono N."/>
            <person name="Nakamura H."/>
            <person name="Mori M."/>
            <person name="Yoshida Y."/>
            <person name="Ohtoshi R."/>
            <person name="Malay A.D."/>
            <person name="Moran D.A.P."/>
            <person name="Tomita M."/>
            <person name="Numata K."/>
            <person name="Arakawa K."/>
        </authorList>
    </citation>
    <scope>NUCLEOTIDE SEQUENCE</scope>
</reference>
<dbReference type="Proteomes" id="UP000887013">
    <property type="component" value="Unassembled WGS sequence"/>
</dbReference>
<dbReference type="EMBL" id="BMAW01066377">
    <property type="protein sequence ID" value="GFT54782.1"/>
    <property type="molecule type" value="Genomic_DNA"/>
</dbReference>
<proteinExistence type="predicted"/>
<gene>
    <name evidence="1" type="ORF">NPIL_130191</name>
    <name evidence="2" type="ORF">NPIL_54691</name>
    <name evidence="3" type="ORF">NPIL_588521</name>
</gene>
<comment type="caution">
    <text evidence="2">The sequence shown here is derived from an EMBL/GenBank/DDBJ whole genome shotgun (WGS) entry which is preliminary data.</text>
</comment>
<evidence type="ECO:0000313" key="2">
    <source>
        <dbReference type="EMBL" id="GFT54782.1"/>
    </source>
</evidence>
<sequence>MNQVPCSLKRDLLWMRVAKGGLFDRGREVKYRLNGVISAMEFVRDLRRSNIFNLDIAFPAHIFEAVLMGGFYFRIVNENRGEAVI</sequence>
<protein>
    <submittedName>
        <fullName evidence="2">Uncharacterized protein</fullName>
    </submittedName>
</protein>